<reference evidence="2 3" key="1">
    <citation type="submission" date="2019-11" db="EMBL/GenBank/DDBJ databases">
        <title>Whole genome sequence of Oryza granulata.</title>
        <authorList>
            <person name="Li W."/>
        </authorList>
    </citation>
    <scope>NUCLEOTIDE SEQUENCE [LARGE SCALE GENOMIC DNA]</scope>
    <source>
        <strain evidence="3">cv. Menghai</strain>
        <tissue evidence="2">Leaf</tissue>
    </source>
</reference>
<accession>A0A6G1EVX4</accession>
<comment type="caution">
    <text evidence="2">The sequence shown here is derived from an EMBL/GenBank/DDBJ whole genome shotgun (WGS) entry which is preliminary data.</text>
</comment>
<sequence>MADRAAPPERPIDADQHDLTGPEQHTARSSRHHSAVCSHGQAAPRGDRGPSNKLACVCVRPRSARRRAPPPNSATPFAHHDDSGVGVGKAGLSLALLLAGAASFRAARFDSEGEETNAGHAMVMCWLRILDYICCSSSHLTLIRIQNSGISIDEAQLGEDLPILGYAVII</sequence>
<gene>
    <name evidence="2" type="ORF">E2562_010645</name>
</gene>
<keyword evidence="3" id="KW-1185">Reference proteome</keyword>
<feature type="region of interest" description="Disordered" evidence="1">
    <location>
        <begin position="1"/>
        <end position="48"/>
    </location>
</feature>
<protein>
    <submittedName>
        <fullName evidence="2">Uncharacterized protein</fullName>
    </submittedName>
</protein>
<dbReference type="AlphaFoldDB" id="A0A6G1EVX4"/>
<dbReference type="Proteomes" id="UP000479710">
    <property type="component" value="Unassembled WGS sequence"/>
</dbReference>
<evidence type="ECO:0000313" key="2">
    <source>
        <dbReference type="EMBL" id="KAF0928765.1"/>
    </source>
</evidence>
<evidence type="ECO:0000256" key="1">
    <source>
        <dbReference type="SAM" id="MobiDB-lite"/>
    </source>
</evidence>
<feature type="compositionally biased region" description="Basic and acidic residues" evidence="1">
    <location>
        <begin position="1"/>
        <end position="20"/>
    </location>
</feature>
<proteinExistence type="predicted"/>
<evidence type="ECO:0000313" key="3">
    <source>
        <dbReference type="Proteomes" id="UP000479710"/>
    </source>
</evidence>
<organism evidence="2 3">
    <name type="scientific">Oryza meyeriana var. granulata</name>
    <dbReference type="NCBI Taxonomy" id="110450"/>
    <lineage>
        <taxon>Eukaryota</taxon>
        <taxon>Viridiplantae</taxon>
        <taxon>Streptophyta</taxon>
        <taxon>Embryophyta</taxon>
        <taxon>Tracheophyta</taxon>
        <taxon>Spermatophyta</taxon>
        <taxon>Magnoliopsida</taxon>
        <taxon>Liliopsida</taxon>
        <taxon>Poales</taxon>
        <taxon>Poaceae</taxon>
        <taxon>BOP clade</taxon>
        <taxon>Oryzoideae</taxon>
        <taxon>Oryzeae</taxon>
        <taxon>Oryzinae</taxon>
        <taxon>Oryza</taxon>
        <taxon>Oryza meyeriana</taxon>
    </lineage>
</organism>
<dbReference type="EMBL" id="SPHZ02000002">
    <property type="protein sequence ID" value="KAF0928765.1"/>
    <property type="molecule type" value="Genomic_DNA"/>
</dbReference>
<name>A0A6G1EVX4_9ORYZ</name>